<feature type="chain" id="PRO_5046651322" description="Secretion system C-terminal sorting domain-containing protein" evidence="2">
    <location>
        <begin position="21"/>
        <end position="260"/>
    </location>
</feature>
<proteinExistence type="predicted"/>
<comment type="caution">
    <text evidence="5">The sequence shown here is derived from an EMBL/GenBank/DDBJ whole genome shotgun (WGS) entry which is preliminary data.</text>
</comment>
<sequence length="260" mass="28501">MKQIYKLALILGILPVAVSAQYSQSFDSATVPSDWTIINGGDTEAWQTWTSYDSTFNAPHSGTHFLGLKYGSTAHSDYAISPAIVVTAGVSDKLTFWARNRGAGLIEQFDVKVSTTSPTAAGLTNTVVAALKPPISWTQYTYDLSAYVGQTIYIGFYSSTTNVWFVGIDDFQVFGMALSVSDVDKKNAKIYPNPVEDVLHIESKNKISDVSIYDMSGKLQQHTKVNSEDADIDVSTLIKGTYLIRINDGKSEKTQKIIKK</sequence>
<keyword evidence="1 2" id="KW-0732">Signal</keyword>
<name>A0ABP9MAZ4_9FLAO</name>
<organism evidence="5 6">
    <name type="scientific">Chryseobacterium ginsengisoli</name>
    <dbReference type="NCBI Taxonomy" id="363853"/>
    <lineage>
        <taxon>Bacteria</taxon>
        <taxon>Pseudomonadati</taxon>
        <taxon>Bacteroidota</taxon>
        <taxon>Flavobacteriia</taxon>
        <taxon>Flavobacteriales</taxon>
        <taxon>Weeksellaceae</taxon>
        <taxon>Chryseobacterium group</taxon>
        <taxon>Chryseobacterium</taxon>
    </lineage>
</organism>
<dbReference type="InterPro" id="IPR026444">
    <property type="entry name" value="Secre_tail"/>
</dbReference>
<feature type="domain" description="Cleaved adhesin" evidence="3">
    <location>
        <begin position="23"/>
        <end position="173"/>
    </location>
</feature>
<feature type="signal peptide" evidence="2">
    <location>
        <begin position="1"/>
        <end position="20"/>
    </location>
</feature>
<dbReference type="EMBL" id="BAABHX010000003">
    <property type="protein sequence ID" value="GAA5091797.1"/>
    <property type="molecule type" value="Genomic_DNA"/>
</dbReference>
<dbReference type="Proteomes" id="UP001500353">
    <property type="component" value="Unassembled WGS sequence"/>
</dbReference>
<keyword evidence="6" id="KW-1185">Reference proteome</keyword>
<evidence type="ECO:0000313" key="6">
    <source>
        <dbReference type="Proteomes" id="UP001500353"/>
    </source>
</evidence>
<evidence type="ECO:0000256" key="2">
    <source>
        <dbReference type="SAM" id="SignalP"/>
    </source>
</evidence>
<evidence type="ECO:0000313" key="5">
    <source>
        <dbReference type="EMBL" id="GAA5091797.1"/>
    </source>
</evidence>
<gene>
    <name evidence="5" type="ORF">GCM10023210_19850</name>
</gene>
<protein>
    <recommendedName>
        <fullName evidence="7">Secretion system C-terminal sorting domain-containing protein</fullName>
    </recommendedName>
</protein>
<dbReference type="Pfam" id="PF07675">
    <property type="entry name" value="Cleaved_Adhesin"/>
    <property type="match status" value="1"/>
</dbReference>
<dbReference type="NCBIfam" id="TIGR04183">
    <property type="entry name" value="Por_Secre_tail"/>
    <property type="match status" value="1"/>
</dbReference>
<dbReference type="NCBIfam" id="NF038128">
    <property type="entry name" value="choice_anch_J"/>
    <property type="match status" value="1"/>
</dbReference>
<evidence type="ECO:0008006" key="7">
    <source>
        <dbReference type="Google" id="ProtNLM"/>
    </source>
</evidence>
<evidence type="ECO:0000259" key="3">
    <source>
        <dbReference type="Pfam" id="PF07675"/>
    </source>
</evidence>
<dbReference type="Gene3D" id="2.60.120.200">
    <property type="match status" value="1"/>
</dbReference>
<dbReference type="RefSeq" id="WP_345203119.1">
    <property type="nucleotide sequence ID" value="NZ_BAABHX010000003.1"/>
</dbReference>
<accession>A0ABP9MAZ4</accession>
<feature type="domain" description="Secretion system C-terminal sorting" evidence="4">
    <location>
        <begin position="190"/>
        <end position="258"/>
    </location>
</feature>
<evidence type="ECO:0000256" key="1">
    <source>
        <dbReference type="ARBA" id="ARBA00022729"/>
    </source>
</evidence>
<dbReference type="Pfam" id="PF18962">
    <property type="entry name" value="Por_Secre_tail"/>
    <property type="match status" value="1"/>
</dbReference>
<evidence type="ECO:0000259" key="4">
    <source>
        <dbReference type="Pfam" id="PF18962"/>
    </source>
</evidence>
<reference evidence="6" key="1">
    <citation type="journal article" date="2019" name="Int. J. Syst. Evol. Microbiol.">
        <title>The Global Catalogue of Microorganisms (GCM) 10K type strain sequencing project: providing services to taxonomists for standard genome sequencing and annotation.</title>
        <authorList>
            <consortium name="The Broad Institute Genomics Platform"/>
            <consortium name="The Broad Institute Genome Sequencing Center for Infectious Disease"/>
            <person name="Wu L."/>
            <person name="Ma J."/>
        </authorList>
    </citation>
    <scope>NUCLEOTIDE SEQUENCE [LARGE SCALE GENOMIC DNA]</scope>
    <source>
        <strain evidence="6">JCM 18019</strain>
    </source>
</reference>
<dbReference type="InterPro" id="IPR011628">
    <property type="entry name" value="Cleaved_adhesin"/>
</dbReference>